<dbReference type="GO" id="GO:0035312">
    <property type="term" value="F:5'-3' DNA exonuclease activity"/>
    <property type="evidence" value="ECO:0007669"/>
    <property type="project" value="TreeGrafter"/>
</dbReference>
<keyword evidence="3" id="KW-1185">Reference proteome</keyword>
<dbReference type="InterPro" id="IPR052018">
    <property type="entry name" value="PHP_domain"/>
</dbReference>
<sequence>MNKYADLHIHSSHSDGVLTPREIMERARRRRLKAISITDHDTLNGSFEALKIADEYDVEVLPGIEFSCEFEGHDIHVIAYFKNKDLSGLDDVLNHLRKKRIDRAYKMAEKFKDIGIDIPINEIIENNESIGRPHFARELLKQGIVKSFEEAFERYLTPGMPCYVSKEKLTVSEGIQMIHSFNGAAILAHPGLIDDELVIEKLIVEEFDGFEVYHPKHTQKDKLRFYGICKNKNLLVTGGSDFHQEDTSKKNQIGGEKLTYSYVENIYKFLSKK</sequence>
<dbReference type="PANTHER" id="PTHR42924">
    <property type="entry name" value="EXONUCLEASE"/>
    <property type="match status" value="1"/>
</dbReference>
<dbReference type="OrthoDB" id="9804333at2"/>
<dbReference type="PANTHER" id="PTHR42924:SF3">
    <property type="entry name" value="POLYMERASE_HISTIDINOL PHOSPHATASE N-TERMINAL DOMAIN-CONTAINING PROTEIN"/>
    <property type="match status" value="1"/>
</dbReference>
<dbReference type="Gene3D" id="3.20.20.140">
    <property type="entry name" value="Metal-dependent hydrolases"/>
    <property type="match status" value="1"/>
</dbReference>
<organism evidence="2 3">
    <name type="scientific">Alkalibacter saccharofermentans DSM 14828</name>
    <dbReference type="NCBI Taxonomy" id="1120975"/>
    <lineage>
        <taxon>Bacteria</taxon>
        <taxon>Bacillati</taxon>
        <taxon>Bacillota</taxon>
        <taxon>Clostridia</taxon>
        <taxon>Eubacteriales</taxon>
        <taxon>Eubacteriaceae</taxon>
        <taxon>Alkalibacter</taxon>
    </lineage>
</organism>
<gene>
    <name evidence="2" type="ORF">SAMN02746064_00219</name>
</gene>
<reference evidence="2 3" key="1">
    <citation type="submission" date="2016-11" db="EMBL/GenBank/DDBJ databases">
        <authorList>
            <person name="Jaros S."/>
            <person name="Januszkiewicz K."/>
            <person name="Wedrychowicz H."/>
        </authorList>
    </citation>
    <scope>NUCLEOTIDE SEQUENCE [LARGE SCALE GENOMIC DNA]</scope>
    <source>
        <strain evidence="2 3">DSM 14828</strain>
    </source>
</reference>
<name>A0A1M4SDC0_9FIRM</name>
<accession>A0A1M4SDC0</accession>
<dbReference type="EMBL" id="FQTU01000001">
    <property type="protein sequence ID" value="SHE30210.1"/>
    <property type="molecule type" value="Genomic_DNA"/>
</dbReference>
<dbReference type="Gene3D" id="1.10.150.650">
    <property type="match status" value="1"/>
</dbReference>
<proteinExistence type="predicted"/>
<dbReference type="SUPFAM" id="SSF89550">
    <property type="entry name" value="PHP domain-like"/>
    <property type="match status" value="1"/>
</dbReference>
<dbReference type="Pfam" id="PF02811">
    <property type="entry name" value="PHP"/>
    <property type="match status" value="1"/>
</dbReference>
<evidence type="ECO:0000313" key="2">
    <source>
        <dbReference type="EMBL" id="SHE30210.1"/>
    </source>
</evidence>
<evidence type="ECO:0000313" key="3">
    <source>
        <dbReference type="Proteomes" id="UP000184251"/>
    </source>
</evidence>
<dbReference type="Proteomes" id="UP000184251">
    <property type="component" value="Unassembled WGS sequence"/>
</dbReference>
<dbReference type="CDD" id="cd07438">
    <property type="entry name" value="PHP_HisPPase_AMP"/>
    <property type="match status" value="1"/>
</dbReference>
<feature type="domain" description="Polymerase/histidinol phosphatase N-terminal" evidence="1">
    <location>
        <begin position="5"/>
        <end position="70"/>
    </location>
</feature>
<dbReference type="InterPro" id="IPR004013">
    <property type="entry name" value="PHP_dom"/>
</dbReference>
<dbReference type="GO" id="GO:0004534">
    <property type="term" value="F:5'-3' RNA exonuclease activity"/>
    <property type="evidence" value="ECO:0007669"/>
    <property type="project" value="TreeGrafter"/>
</dbReference>
<dbReference type="STRING" id="1120975.SAMN02746064_00219"/>
<dbReference type="InterPro" id="IPR003141">
    <property type="entry name" value="Pol/His_phosphatase_N"/>
</dbReference>
<dbReference type="AlphaFoldDB" id="A0A1M4SDC0"/>
<dbReference type="RefSeq" id="WP_073269212.1">
    <property type="nucleotide sequence ID" value="NZ_FQTU01000001.1"/>
</dbReference>
<protein>
    <recommendedName>
        <fullName evidence="1">Polymerase/histidinol phosphatase N-terminal domain-containing protein</fullName>
    </recommendedName>
</protein>
<dbReference type="SMART" id="SM00481">
    <property type="entry name" value="POLIIIAc"/>
    <property type="match status" value="1"/>
</dbReference>
<dbReference type="InterPro" id="IPR016195">
    <property type="entry name" value="Pol/histidinol_Pase-like"/>
</dbReference>
<evidence type="ECO:0000259" key="1">
    <source>
        <dbReference type="SMART" id="SM00481"/>
    </source>
</evidence>